<evidence type="ECO:0000256" key="1">
    <source>
        <dbReference type="SAM" id="Coils"/>
    </source>
</evidence>
<feature type="compositionally biased region" description="Polar residues" evidence="2">
    <location>
        <begin position="362"/>
        <end position="384"/>
    </location>
</feature>
<dbReference type="EMBL" id="LT854254">
    <property type="protein sequence ID" value="SMR46209.1"/>
    <property type="molecule type" value="Genomic_DNA"/>
</dbReference>
<feature type="compositionally biased region" description="Basic and acidic residues" evidence="2">
    <location>
        <begin position="244"/>
        <end position="258"/>
    </location>
</feature>
<feature type="compositionally biased region" description="Polar residues" evidence="2">
    <location>
        <begin position="407"/>
        <end position="419"/>
    </location>
</feature>
<feature type="coiled-coil region" evidence="1">
    <location>
        <begin position="130"/>
        <end position="157"/>
    </location>
</feature>
<dbReference type="AlphaFoldDB" id="A0A2H1FY27"/>
<feature type="region of interest" description="Disordered" evidence="2">
    <location>
        <begin position="244"/>
        <end position="470"/>
    </location>
</feature>
<evidence type="ECO:0000256" key="2">
    <source>
        <dbReference type="SAM" id="MobiDB-lite"/>
    </source>
</evidence>
<reference evidence="3" key="1">
    <citation type="submission" date="2017-05" db="EMBL/GenBank/DDBJ databases">
        <authorList>
            <person name="Plissonneau C."/>
            <person name="Plissonneau C."/>
        </authorList>
    </citation>
    <scope>NUCLEOTIDE SEQUENCE</scope>
</reference>
<gene>
    <name evidence="3" type="ORF">ZT1E4_G2827</name>
</gene>
<feature type="compositionally biased region" description="Polar residues" evidence="2">
    <location>
        <begin position="270"/>
        <end position="279"/>
    </location>
</feature>
<protein>
    <submittedName>
        <fullName evidence="3">Uncharacterized protein</fullName>
    </submittedName>
</protein>
<feature type="compositionally biased region" description="Acidic residues" evidence="2">
    <location>
        <begin position="387"/>
        <end position="406"/>
    </location>
</feature>
<accession>A0A2H1FY27</accession>
<feature type="compositionally biased region" description="Polar residues" evidence="2">
    <location>
        <begin position="429"/>
        <end position="442"/>
    </location>
</feature>
<feature type="compositionally biased region" description="Basic and acidic residues" evidence="2">
    <location>
        <begin position="454"/>
        <end position="463"/>
    </location>
</feature>
<feature type="region of interest" description="Disordered" evidence="2">
    <location>
        <begin position="1"/>
        <end position="86"/>
    </location>
</feature>
<evidence type="ECO:0000313" key="3">
    <source>
        <dbReference type="EMBL" id="SMR46209.1"/>
    </source>
</evidence>
<sequence length="493" mass="54621">MDSSVLPSKEHLHPHSTTHMAAPVTPETSHAVLPSGKQPTSSGSMTPPPSTQARTSNRPKSPTPNTAVSHISTPPPTIETAPQPERMSNAIPRTLNSDELNNATPKMLRDKLVEVQAAYQEAKMTAAHYKLQHNMQLQESEAHIERLEVEARMQQSENEIIHRADRNRAAATPVQQDDLGLIQVHRDLYQRMCAEIQNLGHVNRGLEAQCQHQHRVIERQETELASLNDRVTLMRERIRESRDALRRARSEAPVEHVRRTPYSTYHPRQAMTQPPQQNPFAALVQASEMASQESARSAPGKGHKRNVHSLSSLPATPQRMMPPTHTTPHGREAPARIPATAPVSRTTARPVNVYRQPLPVQDQATSYSARTQMEADAQQSDGTVSASDDDDSEAETEILEHDDDNVNESFASRAATQMLRQEHPEQRTTSRPSDGQMRQTTLFGAVRKNVPGRQQERPSKRAMEEDEAAGYAMGKKARVGASPVGLGIKGAAR</sequence>
<feature type="compositionally biased region" description="Polar residues" evidence="2">
    <location>
        <begin position="52"/>
        <end position="72"/>
    </location>
</feature>
<organism evidence="3">
    <name type="scientific">Zymoseptoria tritici ST99CH_1E4</name>
    <dbReference type="NCBI Taxonomy" id="1276532"/>
    <lineage>
        <taxon>Eukaryota</taxon>
        <taxon>Fungi</taxon>
        <taxon>Dikarya</taxon>
        <taxon>Ascomycota</taxon>
        <taxon>Pezizomycotina</taxon>
        <taxon>Dothideomycetes</taxon>
        <taxon>Dothideomycetidae</taxon>
        <taxon>Mycosphaerellales</taxon>
        <taxon>Mycosphaerellaceae</taxon>
        <taxon>Zymoseptoria</taxon>
    </lineage>
</organism>
<dbReference type="Proteomes" id="UP000245764">
    <property type="component" value="Chromosome 2"/>
</dbReference>
<proteinExistence type="predicted"/>
<keyword evidence="1" id="KW-0175">Coiled coil</keyword>
<name>A0A2H1FY27_ZYMTR</name>